<dbReference type="AlphaFoldDB" id="A0A7X9IKT6"/>
<dbReference type="EMBL" id="JAAZON010000155">
    <property type="protein sequence ID" value="NMC62295.1"/>
    <property type="molecule type" value="Genomic_DNA"/>
</dbReference>
<sequence length="122" mass="13772">MIQTILVVDDNIGIRSFLKELLVPEGYLVLQAANGLEAIETASQVPLDLIILDVKMPCLSGLEVLHYFKKNLPEVPVILISAYTNMELINKIKEIDPAIDYVGKPFDLVSIRELVRQRLKDR</sequence>
<comment type="caution">
    <text evidence="4">The sequence shown here is derived from an EMBL/GenBank/DDBJ whole genome shotgun (WGS) entry which is preliminary data.</text>
</comment>
<dbReference type="SMART" id="SM00448">
    <property type="entry name" value="REC"/>
    <property type="match status" value="1"/>
</dbReference>
<dbReference type="PROSITE" id="PS50110">
    <property type="entry name" value="RESPONSE_REGULATORY"/>
    <property type="match status" value="1"/>
</dbReference>
<evidence type="ECO:0000256" key="1">
    <source>
        <dbReference type="ARBA" id="ARBA00022553"/>
    </source>
</evidence>
<dbReference type="Proteomes" id="UP000524246">
    <property type="component" value="Unassembled WGS sequence"/>
</dbReference>
<keyword evidence="1 2" id="KW-0597">Phosphoprotein</keyword>
<dbReference type="CDD" id="cd00156">
    <property type="entry name" value="REC"/>
    <property type="match status" value="1"/>
</dbReference>
<organism evidence="4 5">
    <name type="scientific">SAR324 cluster bacterium</name>
    <dbReference type="NCBI Taxonomy" id="2024889"/>
    <lineage>
        <taxon>Bacteria</taxon>
        <taxon>Deltaproteobacteria</taxon>
        <taxon>SAR324 cluster</taxon>
    </lineage>
</organism>
<evidence type="ECO:0000259" key="3">
    <source>
        <dbReference type="PROSITE" id="PS50110"/>
    </source>
</evidence>
<dbReference type="PANTHER" id="PTHR44591:SF3">
    <property type="entry name" value="RESPONSE REGULATORY DOMAIN-CONTAINING PROTEIN"/>
    <property type="match status" value="1"/>
</dbReference>
<protein>
    <submittedName>
        <fullName evidence="4">Response regulator</fullName>
    </submittedName>
</protein>
<dbReference type="Gene3D" id="3.40.50.2300">
    <property type="match status" value="1"/>
</dbReference>
<dbReference type="PANTHER" id="PTHR44591">
    <property type="entry name" value="STRESS RESPONSE REGULATOR PROTEIN 1"/>
    <property type="match status" value="1"/>
</dbReference>
<evidence type="ECO:0000313" key="4">
    <source>
        <dbReference type="EMBL" id="NMC62295.1"/>
    </source>
</evidence>
<dbReference type="InterPro" id="IPR011006">
    <property type="entry name" value="CheY-like_superfamily"/>
</dbReference>
<evidence type="ECO:0000256" key="2">
    <source>
        <dbReference type="PROSITE-ProRule" id="PRU00169"/>
    </source>
</evidence>
<evidence type="ECO:0000313" key="5">
    <source>
        <dbReference type="Proteomes" id="UP000524246"/>
    </source>
</evidence>
<dbReference type="GO" id="GO:0000160">
    <property type="term" value="P:phosphorelay signal transduction system"/>
    <property type="evidence" value="ECO:0007669"/>
    <property type="project" value="InterPro"/>
</dbReference>
<name>A0A7X9IKT6_9DELT</name>
<dbReference type="InterPro" id="IPR001789">
    <property type="entry name" value="Sig_transdc_resp-reg_receiver"/>
</dbReference>
<gene>
    <name evidence="4" type="ORF">GYA55_03920</name>
</gene>
<feature type="modified residue" description="4-aspartylphosphate" evidence="2">
    <location>
        <position position="53"/>
    </location>
</feature>
<proteinExistence type="predicted"/>
<dbReference type="Pfam" id="PF00072">
    <property type="entry name" value="Response_reg"/>
    <property type="match status" value="1"/>
</dbReference>
<dbReference type="SUPFAM" id="SSF52172">
    <property type="entry name" value="CheY-like"/>
    <property type="match status" value="1"/>
</dbReference>
<feature type="domain" description="Response regulatory" evidence="3">
    <location>
        <begin position="4"/>
        <end position="119"/>
    </location>
</feature>
<dbReference type="InterPro" id="IPR050595">
    <property type="entry name" value="Bact_response_regulator"/>
</dbReference>
<reference evidence="4 5" key="1">
    <citation type="journal article" date="2020" name="Biotechnol. Biofuels">
        <title>New insights from the biogas microbiome by comprehensive genome-resolved metagenomics of nearly 1600 species originating from multiple anaerobic digesters.</title>
        <authorList>
            <person name="Campanaro S."/>
            <person name="Treu L."/>
            <person name="Rodriguez-R L.M."/>
            <person name="Kovalovszki A."/>
            <person name="Ziels R.M."/>
            <person name="Maus I."/>
            <person name="Zhu X."/>
            <person name="Kougias P.G."/>
            <person name="Basile A."/>
            <person name="Luo G."/>
            <person name="Schluter A."/>
            <person name="Konstantinidis K.T."/>
            <person name="Angelidaki I."/>
        </authorList>
    </citation>
    <scope>NUCLEOTIDE SEQUENCE [LARGE SCALE GENOMIC DNA]</scope>
    <source>
        <strain evidence="4">AS27yjCOA_65</strain>
    </source>
</reference>
<accession>A0A7X9IKT6</accession>